<organism evidence="3">
    <name type="scientific">Puccinia graminis f. sp. tritici UVPgt55</name>
    <dbReference type="NCBI Taxonomy" id="645094"/>
    <lineage>
        <taxon>Eukaryota</taxon>
        <taxon>Fungi</taxon>
        <taxon>Dikarya</taxon>
        <taxon>Basidiomycota</taxon>
        <taxon>Pucciniomycotina</taxon>
        <taxon>Pucciniomycetes</taxon>
        <taxon>Pucciniales</taxon>
        <taxon>Pucciniaceae</taxon>
        <taxon>Puccinia</taxon>
    </lineage>
</organism>
<feature type="chain" id="PRO_5003190510" evidence="2">
    <location>
        <begin position="23"/>
        <end position="332"/>
    </location>
</feature>
<reference evidence="3" key="1">
    <citation type="journal article" date="2010" name="J. Plant Pathol.">
        <title>Histological and initial molecular analysis of Ug99, the Sr31-breaking race of the wheat stem rust fungus.</title>
        <authorList>
            <person name="Fehser S."/>
            <person name="Beike U."/>
            <person name="Stoeveken J."/>
            <person name="Pretorius Z.A."/>
            <person name="Van der Westhuizen A.J."/>
            <person name="Moerschbacher B.M."/>
        </authorList>
    </citation>
    <scope>NUCLEOTIDE SEQUENCE</scope>
</reference>
<feature type="region of interest" description="Disordered" evidence="1">
    <location>
        <begin position="24"/>
        <end position="230"/>
    </location>
</feature>
<feature type="compositionally biased region" description="Low complexity" evidence="1">
    <location>
        <begin position="244"/>
        <end position="256"/>
    </location>
</feature>
<keyword evidence="2" id="KW-0732">Signal</keyword>
<sequence>MQSPSSIFNFLLVALAVVSIEAAPHSDVQDSSEGWKPTPNAGNVGEDLTRSIGPEILHSQSEKPIEKADLTRLPSTTTKTRRMVYGWSPKGFDGDTDESSNHSDLSLMAADSPETSEHKSKVITKQSAPSGPTKPKAGPKAAPPAEVLKALCHSLLSGESGKSSDKSTGALSPAGKELAGKANSSTSWSPKSPALEKTPGMATDPKLSPNATGSTLSGDRQVPAGNGDKYSAAMSWCHQFMNYSSSDTGASHGSSSVGPKPSVHANGTALPPSSPVDPSASGAKNDSKHSPAKIEDSKSSDDQSVVEDNSGKEKNPKAPTNFKVPSNQVPSS</sequence>
<feature type="compositionally biased region" description="Low complexity" evidence="1">
    <location>
        <begin position="128"/>
        <end position="145"/>
    </location>
</feature>
<dbReference type="AlphaFoldDB" id="E4WL16"/>
<feature type="compositionally biased region" description="Polar residues" evidence="1">
    <location>
        <begin position="323"/>
        <end position="332"/>
    </location>
</feature>
<accession>E4WL16</accession>
<protein>
    <submittedName>
        <fullName evidence="3">Uncharacterized protein 91A</fullName>
    </submittedName>
</protein>
<feature type="compositionally biased region" description="Basic and acidic residues" evidence="1">
    <location>
        <begin position="60"/>
        <end position="70"/>
    </location>
</feature>
<dbReference type="EMBL" id="FN582173">
    <property type="protein sequence ID" value="CBH50690.1"/>
    <property type="molecule type" value="mRNA"/>
</dbReference>
<feature type="compositionally biased region" description="Basic and acidic residues" evidence="1">
    <location>
        <begin position="285"/>
        <end position="301"/>
    </location>
</feature>
<evidence type="ECO:0000256" key="1">
    <source>
        <dbReference type="SAM" id="MobiDB-lite"/>
    </source>
</evidence>
<feature type="region of interest" description="Disordered" evidence="1">
    <location>
        <begin position="243"/>
        <end position="332"/>
    </location>
</feature>
<proteinExistence type="evidence at transcript level"/>
<evidence type="ECO:0000256" key="2">
    <source>
        <dbReference type="SAM" id="SignalP"/>
    </source>
</evidence>
<feature type="signal peptide" evidence="2">
    <location>
        <begin position="1"/>
        <end position="22"/>
    </location>
</feature>
<evidence type="ECO:0000313" key="3">
    <source>
        <dbReference type="EMBL" id="CBH50690.1"/>
    </source>
</evidence>
<name>E4WL16_PUCGR</name>
<gene>
    <name evidence="3" type="primary">91A</name>
</gene>
<feature type="compositionally biased region" description="Polar residues" evidence="1">
    <location>
        <begin position="209"/>
        <end position="218"/>
    </location>
</feature>